<protein>
    <submittedName>
        <fullName evidence="4">WD domain, G-beta repeat</fullName>
    </submittedName>
</protein>
<dbReference type="PANTHER" id="PTHR44019:SF8">
    <property type="entry name" value="POC1 CENTRIOLAR PROTEIN HOMOLOG"/>
    <property type="match status" value="1"/>
</dbReference>
<keyword evidence="5" id="KW-1185">Reference proteome</keyword>
<gene>
    <name evidence="4" type="ORF">K227x_16390</name>
</gene>
<dbReference type="InterPro" id="IPR015943">
    <property type="entry name" value="WD40/YVTN_repeat-like_dom_sf"/>
</dbReference>
<organism evidence="4 5">
    <name type="scientific">Rubripirellula lacrimiformis</name>
    <dbReference type="NCBI Taxonomy" id="1930273"/>
    <lineage>
        <taxon>Bacteria</taxon>
        <taxon>Pseudomonadati</taxon>
        <taxon>Planctomycetota</taxon>
        <taxon>Planctomycetia</taxon>
        <taxon>Pirellulales</taxon>
        <taxon>Pirellulaceae</taxon>
        <taxon>Rubripirellula</taxon>
    </lineage>
</organism>
<proteinExistence type="predicted"/>
<dbReference type="InterPro" id="IPR050505">
    <property type="entry name" value="WDR55/POC1"/>
</dbReference>
<dbReference type="InterPro" id="IPR036322">
    <property type="entry name" value="WD40_repeat_dom_sf"/>
</dbReference>
<evidence type="ECO:0000256" key="1">
    <source>
        <dbReference type="ARBA" id="ARBA00022574"/>
    </source>
</evidence>
<evidence type="ECO:0000256" key="2">
    <source>
        <dbReference type="ARBA" id="ARBA00022737"/>
    </source>
</evidence>
<reference evidence="4 5" key="1">
    <citation type="submission" date="2019-02" db="EMBL/GenBank/DDBJ databases">
        <title>Deep-cultivation of Planctomycetes and their phenomic and genomic characterization uncovers novel biology.</title>
        <authorList>
            <person name="Wiegand S."/>
            <person name="Jogler M."/>
            <person name="Boedeker C."/>
            <person name="Pinto D."/>
            <person name="Vollmers J."/>
            <person name="Rivas-Marin E."/>
            <person name="Kohn T."/>
            <person name="Peeters S.H."/>
            <person name="Heuer A."/>
            <person name="Rast P."/>
            <person name="Oberbeckmann S."/>
            <person name="Bunk B."/>
            <person name="Jeske O."/>
            <person name="Meyerdierks A."/>
            <person name="Storesund J.E."/>
            <person name="Kallscheuer N."/>
            <person name="Luecker S."/>
            <person name="Lage O.M."/>
            <person name="Pohl T."/>
            <person name="Merkel B.J."/>
            <person name="Hornburger P."/>
            <person name="Mueller R.-W."/>
            <person name="Bruemmer F."/>
            <person name="Labrenz M."/>
            <person name="Spormann A.M."/>
            <person name="Op den Camp H."/>
            <person name="Overmann J."/>
            <person name="Amann R."/>
            <person name="Jetten M.S.M."/>
            <person name="Mascher T."/>
            <person name="Medema M.H."/>
            <person name="Devos D.P."/>
            <person name="Kaster A.-K."/>
            <person name="Ovreas L."/>
            <person name="Rohde M."/>
            <person name="Galperin M.Y."/>
            <person name="Jogler C."/>
        </authorList>
    </citation>
    <scope>NUCLEOTIDE SEQUENCE [LARGE SCALE GENOMIC DNA]</scope>
    <source>
        <strain evidence="4 5">K22_7</strain>
    </source>
</reference>
<sequence>MMMHSILTIRKPAAFACLLAVFGLGVAAERYRRYWTTNVGDWSVQRTDPLITLAIDGTPLSNWQAPVHLRAGPHQLHATWRDFRVETTVNVKRGDEAARNQIRYSLRDDQLQVEFNLQLIDVVPRPEPEVCSIQTASGNSWHTADSGEIALRALDQAASAKPASAKLASAEPYTIHWLRPDRSEAFIQSSDGRFVTHTSSLRDSPQGVLKLSGGNDWPSVFKVARVEGNEPWITLAAGQHFVDAGADPKRVRTTVYELFASPHFFSKTTDDVKNAKPPLPPAVPVIPATLNSLSVRRFKGHTDVIRAVVFTPDGRHIISASEDGTIRFWNVKNGKQVDVIQTHRPALSLAISSDGESLACGMADAVVKIWKLDQDPSMAHRDERILARDSRGDVLSIAFSPDDTRVAAGGNDQQHTRIWNLLTPDERCQSSLILGPVTSLAWSATGGRLLLCTGTRSLHWWPPSKGLQSRDFRSGKLLIRSGNRPLVVVAGEILDAETLEVVHSFTQRQGVRAVSAQTFDPSKMLVTADKIVNTIHEMQPDELVSVWDLTSGQPVAVLRDRPGQVGNIAISPGGELVAYGNGQNVASTQPQPTGDYDLRVWKIIHSE</sequence>
<evidence type="ECO:0000313" key="4">
    <source>
        <dbReference type="EMBL" id="QDT03257.1"/>
    </source>
</evidence>
<dbReference type="RefSeq" id="WP_218933841.1">
    <property type="nucleotide sequence ID" value="NZ_CP036525.1"/>
</dbReference>
<evidence type="ECO:0000313" key="5">
    <source>
        <dbReference type="Proteomes" id="UP000318538"/>
    </source>
</evidence>
<accession>A0A517N7Z0</accession>
<dbReference type="Pfam" id="PF00400">
    <property type="entry name" value="WD40"/>
    <property type="match status" value="3"/>
</dbReference>
<dbReference type="Proteomes" id="UP000318538">
    <property type="component" value="Chromosome"/>
</dbReference>
<dbReference type="PROSITE" id="PS00678">
    <property type="entry name" value="WD_REPEATS_1"/>
    <property type="match status" value="1"/>
</dbReference>
<feature type="repeat" description="WD" evidence="3">
    <location>
        <begin position="298"/>
        <end position="339"/>
    </location>
</feature>
<dbReference type="AlphaFoldDB" id="A0A517N7Z0"/>
<name>A0A517N7Z0_9BACT</name>
<dbReference type="KEGG" id="rlc:K227x_16390"/>
<dbReference type="Gene3D" id="2.130.10.10">
    <property type="entry name" value="YVTN repeat-like/Quinoprotein amine dehydrogenase"/>
    <property type="match status" value="2"/>
</dbReference>
<dbReference type="SUPFAM" id="SSF50978">
    <property type="entry name" value="WD40 repeat-like"/>
    <property type="match status" value="1"/>
</dbReference>
<dbReference type="InterPro" id="IPR019775">
    <property type="entry name" value="WD40_repeat_CS"/>
</dbReference>
<dbReference type="SMART" id="SM00320">
    <property type="entry name" value="WD40"/>
    <property type="match status" value="5"/>
</dbReference>
<dbReference type="PROSITE" id="PS50294">
    <property type="entry name" value="WD_REPEATS_REGION"/>
    <property type="match status" value="1"/>
</dbReference>
<keyword evidence="1 3" id="KW-0853">WD repeat</keyword>
<dbReference type="InterPro" id="IPR001680">
    <property type="entry name" value="WD40_rpt"/>
</dbReference>
<dbReference type="PANTHER" id="PTHR44019">
    <property type="entry name" value="WD REPEAT-CONTAINING PROTEIN 55"/>
    <property type="match status" value="1"/>
</dbReference>
<dbReference type="EMBL" id="CP036525">
    <property type="protein sequence ID" value="QDT03257.1"/>
    <property type="molecule type" value="Genomic_DNA"/>
</dbReference>
<dbReference type="PROSITE" id="PS50082">
    <property type="entry name" value="WD_REPEATS_2"/>
    <property type="match status" value="1"/>
</dbReference>
<keyword evidence="2" id="KW-0677">Repeat</keyword>
<evidence type="ECO:0000256" key="3">
    <source>
        <dbReference type="PROSITE-ProRule" id="PRU00221"/>
    </source>
</evidence>